<protein>
    <submittedName>
        <fullName evidence="2">Uncharacterized protein</fullName>
    </submittedName>
</protein>
<feature type="chain" id="PRO_5046718389" evidence="1">
    <location>
        <begin position="26"/>
        <end position="192"/>
    </location>
</feature>
<feature type="signal peptide" evidence="1">
    <location>
        <begin position="1"/>
        <end position="25"/>
    </location>
</feature>
<accession>A0ABX2EEZ5</accession>
<evidence type="ECO:0000256" key="1">
    <source>
        <dbReference type="SAM" id="SignalP"/>
    </source>
</evidence>
<dbReference type="RefSeq" id="WP_173122323.1">
    <property type="nucleotide sequence ID" value="NZ_JABRWJ010000003.1"/>
</dbReference>
<evidence type="ECO:0000313" key="2">
    <source>
        <dbReference type="EMBL" id="NRF67189.1"/>
    </source>
</evidence>
<name>A0ABX2EEZ5_9BURK</name>
<proteinExistence type="predicted"/>
<sequence length="192" mass="19792">MKQFPHLLASSILALAAAWPGTAIAAQTIDLVFNGIPAANVSTPPATPAFADWCASSCFPTTQFPVYAATGNQRGTAYVWGKSFAFGSGGSLCFSEFIAFALNEGDLHVVSGVNGTCGAPIDPALKPPLHADKGALVVIAGGGDGIIAGGTGKFKRWTGTFTDRVFVGFGAPTSGVGGIIYYDQLWFRVTPD</sequence>
<reference evidence="2 3" key="1">
    <citation type="submission" date="2020-05" db="EMBL/GenBank/DDBJ databases">
        <title>Aquincola sp. isolate from soil.</title>
        <authorList>
            <person name="Han J."/>
            <person name="Kim D.-U."/>
        </authorList>
    </citation>
    <scope>NUCLEOTIDE SEQUENCE [LARGE SCALE GENOMIC DNA]</scope>
    <source>
        <strain evidence="2 3">S2</strain>
    </source>
</reference>
<dbReference type="Proteomes" id="UP000737171">
    <property type="component" value="Unassembled WGS sequence"/>
</dbReference>
<evidence type="ECO:0000313" key="3">
    <source>
        <dbReference type="Proteomes" id="UP000737171"/>
    </source>
</evidence>
<comment type="caution">
    <text evidence="2">The sequence shown here is derived from an EMBL/GenBank/DDBJ whole genome shotgun (WGS) entry which is preliminary data.</text>
</comment>
<gene>
    <name evidence="2" type="ORF">HLB44_09360</name>
</gene>
<organism evidence="2 3">
    <name type="scientific">Pseudaquabacterium terrae</name>
    <dbReference type="NCBI Taxonomy" id="2732868"/>
    <lineage>
        <taxon>Bacteria</taxon>
        <taxon>Pseudomonadati</taxon>
        <taxon>Pseudomonadota</taxon>
        <taxon>Betaproteobacteria</taxon>
        <taxon>Burkholderiales</taxon>
        <taxon>Sphaerotilaceae</taxon>
        <taxon>Pseudaquabacterium</taxon>
    </lineage>
</organism>
<dbReference type="EMBL" id="JABRWJ010000003">
    <property type="protein sequence ID" value="NRF67189.1"/>
    <property type="molecule type" value="Genomic_DNA"/>
</dbReference>
<keyword evidence="3" id="KW-1185">Reference proteome</keyword>
<keyword evidence="1" id="KW-0732">Signal</keyword>